<organism evidence="1 2">
    <name type="scientific">Paenibacillus ferrarius</name>
    <dbReference type="NCBI Taxonomy" id="1469647"/>
    <lineage>
        <taxon>Bacteria</taxon>
        <taxon>Bacillati</taxon>
        <taxon>Bacillota</taxon>
        <taxon>Bacilli</taxon>
        <taxon>Bacillales</taxon>
        <taxon>Paenibacillaceae</taxon>
        <taxon>Paenibacillus</taxon>
    </lineage>
</organism>
<dbReference type="Proteomes" id="UP000190626">
    <property type="component" value="Unassembled WGS sequence"/>
</dbReference>
<dbReference type="STRING" id="1469647.BC351_04125"/>
<evidence type="ECO:0000313" key="1">
    <source>
        <dbReference type="EMBL" id="OPH57709.1"/>
    </source>
</evidence>
<name>A0A1V4HL38_9BACL</name>
<accession>A0A1V4HL38</accession>
<evidence type="ECO:0000313" key="2">
    <source>
        <dbReference type="Proteomes" id="UP000190626"/>
    </source>
</evidence>
<sequence length="65" mass="7521">MSGERELERGSMMGAKLKACRSAGFCNEIRRKVEKACNCAGFSRTILPEWRKSLEYMHYCRNLTD</sequence>
<keyword evidence="2" id="KW-1185">Reference proteome</keyword>
<protein>
    <submittedName>
        <fullName evidence="1">Uncharacterized protein</fullName>
    </submittedName>
</protein>
<gene>
    <name evidence="1" type="ORF">BC351_04125</name>
</gene>
<reference evidence="2" key="1">
    <citation type="submission" date="2016-07" db="EMBL/GenBank/DDBJ databases">
        <authorList>
            <person name="Florea S."/>
            <person name="Webb J.S."/>
            <person name="Jaromczyk J."/>
            <person name="Schardl C.L."/>
        </authorList>
    </citation>
    <scope>NUCLEOTIDE SEQUENCE [LARGE SCALE GENOMIC DNA]</scope>
    <source>
        <strain evidence="2">CY1</strain>
    </source>
</reference>
<comment type="caution">
    <text evidence="1">The sequence shown here is derived from an EMBL/GenBank/DDBJ whole genome shotgun (WGS) entry which is preliminary data.</text>
</comment>
<proteinExistence type="predicted"/>
<dbReference type="EMBL" id="MBTG01000012">
    <property type="protein sequence ID" value="OPH57709.1"/>
    <property type="molecule type" value="Genomic_DNA"/>
</dbReference>
<dbReference type="AlphaFoldDB" id="A0A1V4HL38"/>